<proteinExistence type="inferred from homology"/>
<comment type="function">
    <text evidence="1">Component of the MICOS complex, a large protein complex of the mitochondrial inner membrane that plays crucial roles in the maintenance of crista junctions, inner membrane architecture, and formation of contact sites to the outer membrane.</text>
</comment>
<keyword evidence="7" id="KW-0496">Mitochondrion</keyword>
<evidence type="ECO:0008006" key="11">
    <source>
        <dbReference type="Google" id="ProtNLM"/>
    </source>
</evidence>
<evidence type="ECO:0000256" key="6">
    <source>
        <dbReference type="ARBA" id="ARBA00022989"/>
    </source>
</evidence>
<evidence type="ECO:0000256" key="4">
    <source>
        <dbReference type="ARBA" id="ARBA00022692"/>
    </source>
</evidence>
<gene>
    <name evidence="9" type="ORF">KC19_4G191400</name>
</gene>
<evidence type="ECO:0000256" key="3">
    <source>
        <dbReference type="ARBA" id="ARBA00006792"/>
    </source>
</evidence>
<sequence>MPDGPKNKDVAKPRRMTQMELEEQYDLVFDLTLRRCIYGSMSGLAAALLIFRSPTKRWSAVAFGAGIGVGSAYADASRILGDRMIAFPKWPSK</sequence>
<dbReference type="InterPro" id="IPR007512">
    <property type="entry name" value="Mic10"/>
</dbReference>
<comment type="similarity">
    <text evidence="3">Belongs to the MICOS complex subunit Mic10 family.</text>
</comment>
<evidence type="ECO:0000256" key="1">
    <source>
        <dbReference type="ARBA" id="ARBA00002689"/>
    </source>
</evidence>
<dbReference type="AlphaFoldDB" id="A0A8T0IAG9"/>
<dbReference type="PANTHER" id="PTHR21304:SF0">
    <property type="entry name" value="MICOS COMPLEX SUBUNIT MIC10"/>
    <property type="match status" value="1"/>
</dbReference>
<evidence type="ECO:0000313" key="9">
    <source>
        <dbReference type="EMBL" id="KAG0580684.1"/>
    </source>
</evidence>
<evidence type="ECO:0000256" key="2">
    <source>
        <dbReference type="ARBA" id="ARBA00004434"/>
    </source>
</evidence>
<keyword evidence="5" id="KW-0999">Mitochondrion inner membrane</keyword>
<keyword evidence="10" id="KW-1185">Reference proteome</keyword>
<protein>
    <recommendedName>
        <fullName evidence="11">MICOS complex subunit MIC10</fullName>
    </recommendedName>
</protein>
<comment type="caution">
    <text evidence="9">The sequence shown here is derived from an EMBL/GenBank/DDBJ whole genome shotgun (WGS) entry which is preliminary data.</text>
</comment>
<keyword evidence="8" id="KW-0472">Membrane</keyword>
<dbReference type="EMBL" id="CM026424">
    <property type="protein sequence ID" value="KAG0580684.1"/>
    <property type="molecule type" value="Genomic_DNA"/>
</dbReference>
<keyword evidence="6" id="KW-1133">Transmembrane helix</keyword>
<evidence type="ECO:0000256" key="5">
    <source>
        <dbReference type="ARBA" id="ARBA00022792"/>
    </source>
</evidence>
<evidence type="ECO:0000256" key="7">
    <source>
        <dbReference type="ARBA" id="ARBA00023128"/>
    </source>
</evidence>
<evidence type="ECO:0000256" key="8">
    <source>
        <dbReference type="ARBA" id="ARBA00023136"/>
    </source>
</evidence>
<dbReference type="GO" id="GO:0061617">
    <property type="term" value="C:MICOS complex"/>
    <property type="evidence" value="ECO:0007669"/>
    <property type="project" value="InterPro"/>
</dbReference>
<dbReference type="Proteomes" id="UP000822688">
    <property type="component" value="Chromosome 4"/>
</dbReference>
<keyword evidence="4" id="KW-0812">Transmembrane</keyword>
<dbReference type="PANTHER" id="PTHR21304">
    <property type="entry name" value="MICOS COMPLEX SUBUNIT MIC10"/>
    <property type="match status" value="1"/>
</dbReference>
<comment type="subcellular location">
    <subcellularLocation>
        <location evidence="2">Mitochondrion inner membrane</location>
        <topology evidence="2">Single-pass membrane protein</topology>
    </subcellularLocation>
</comment>
<dbReference type="Pfam" id="PF04418">
    <property type="entry name" value="DUF543"/>
    <property type="match status" value="1"/>
</dbReference>
<evidence type="ECO:0000313" key="10">
    <source>
        <dbReference type="Proteomes" id="UP000822688"/>
    </source>
</evidence>
<name>A0A8T0IAG9_CERPU</name>
<organism evidence="9 10">
    <name type="scientific">Ceratodon purpureus</name>
    <name type="common">Fire moss</name>
    <name type="synonym">Dicranum purpureum</name>
    <dbReference type="NCBI Taxonomy" id="3225"/>
    <lineage>
        <taxon>Eukaryota</taxon>
        <taxon>Viridiplantae</taxon>
        <taxon>Streptophyta</taxon>
        <taxon>Embryophyta</taxon>
        <taxon>Bryophyta</taxon>
        <taxon>Bryophytina</taxon>
        <taxon>Bryopsida</taxon>
        <taxon>Dicranidae</taxon>
        <taxon>Pseudoditrichales</taxon>
        <taxon>Ditrichaceae</taxon>
        <taxon>Ceratodon</taxon>
    </lineage>
</organism>
<accession>A0A8T0IAG9</accession>
<reference evidence="9" key="1">
    <citation type="submission" date="2020-06" db="EMBL/GenBank/DDBJ databases">
        <title>WGS assembly of Ceratodon purpureus strain R40.</title>
        <authorList>
            <person name="Carey S.B."/>
            <person name="Jenkins J."/>
            <person name="Shu S."/>
            <person name="Lovell J.T."/>
            <person name="Sreedasyam A."/>
            <person name="Maumus F."/>
            <person name="Tiley G.P."/>
            <person name="Fernandez-Pozo N."/>
            <person name="Barry K."/>
            <person name="Chen C."/>
            <person name="Wang M."/>
            <person name="Lipzen A."/>
            <person name="Daum C."/>
            <person name="Saski C.A."/>
            <person name="Payton A.C."/>
            <person name="Mcbreen J.C."/>
            <person name="Conrad R.E."/>
            <person name="Kollar L.M."/>
            <person name="Olsson S."/>
            <person name="Huttunen S."/>
            <person name="Landis J.B."/>
            <person name="Wickett N.J."/>
            <person name="Johnson M.G."/>
            <person name="Rensing S.A."/>
            <person name="Grimwood J."/>
            <person name="Schmutz J."/>
            <person name="Mcdaniel S.F."/>
        </authorList>
    </citation>
    <scope>NUCLEOTIDE SEQUENCE</scope>
    <source>
        <strain evidence="9">R40</strain>
    </source>
</reference>